<protein>
    <submittedName>
        <fullName evidence="1">Uncharacterized protein</fullName>
    </submittedName>
</protein>
<name>A0ABY7DXW5_MYAAR</name>
<sequence>VEGAIGYGQWVCSVLLQSDKKGTSMYIALLLCKSGQENAEILRDVLANCARCYRKNGDYPMACQLYKKLGEQSRVEDLYQFGLALYQGGDCKGAIQ</sequence>
<accession>A0ABY7DXW5</accession>
<dbReference type="Proteomes" id="UP001164746">
    <property type="component" value="Chromosome 4"/>
</dbReference>
<proteinExistence type="predicted"/>
<reference evidence="1" key="1">
    <citation type="submission" date="2022-11" db="EMBL/GenBank/DDBJ databases">
        <title>Centuries of genome instability and evolution in soft-shell clam transmissible cancer (bioRxiv).</title>
        <authorList>
            <person name="Hart S.F.M."/>
            <person name="Yonemitsu M.A."/>
            <person name="Giersch R.M."/>
            <person name="Beal B.F."/>
            <person name="Arriagada G."/>
            <person name="Davis B.W."/>
            <person name="Ostrander E.A."/>
            <person name="Goff S.P."/>
            <person name="Metzger M.J."/>
        </authorList>
    </citation>
    <scope>NUCLEOTIDE SEQUENCE</scope>
    <source>
        <strain evidence="1">MELC-2E11</strain>
        <tissue evidence="1">Siphon/mantle</tissue>
    </source>
</reference>
<feature type="non-terminal residue" evidence="1">
    <location>
        <position position="1"/>
    </location>
</feature>
<evidence type="ECO:0000313" key="2">
    <source>
        <dbReference type="Proteomes" id="UP001164746"/>
    </source>
</evidence>
<organism evidence="1 2">
    <name type="scientific">Mya arenaria</name>
    <name type="common">Soft-shell clam</name>
    <dbReference type="NCBI Taxonomy" id="6604"/>
    <lineage>
        <taxon>Eukaryota</taxon>
        <taxon>Metazoa</taxon>
        <taxon>Spiralia</taxon>
        <taxon>Lophotrochozoa</taxon>
        <taxon>Mollusca</taxon>
        <taxon>Bivalvia</taxon>
        <taxon>Autobranchia</taxon>
        <taxon>Heteroconchia</taxon>
        <taxon>Euheterodonta</taxon>
        <taxon>Imparidentia</taxon>
        <taxon>Neoheterodontei</taxon>
        <taxon>Myida</taxon>
        <taxon>Myoidea</taxon>
        <taxon>Myidae</taxon>
        <taxon>Mya</taxon>
    </lineage>
</organism>
<keyword evidence="2" id="KW-1185">Reference proteome</keyword>
<evidence type="ECO:0000313" key="1">
    <source>
        <dbReference type="EMBL" id="WAR01141.1"/>
    </source>
</evidence>
<feature type="non-terminal residue" evidence="1">
    <location>
        <position position="96"/>
    </location>
</feature>
<dbReference type="EMBL" id="CP111015">
    <property type="protein sequence ID" value="WAR01141.1"/>
    <property type="molecule type" value="Genomic_DNA"/>
</dbReference>
<gene>
    <name evidence="1" type="ORF">MAR_007699</name>
</gene>